<evidence type="ECO:0000313" key="2">
    <source>
        <dbReference type="Proteomes" id="UP000195787"/>
    </source>
</evidence>
<dbReference type="EMBL" id="FUHU01000027">
    <property type="protein sequence ID" value="SJM59713.1"/>
    <property type="molecule type" value="Genomic_DNA"/>
</dbReference>
<sequence>MTVRVEYVGTASSDGADVTDLQLQPGEASGVVPNSADLRSLAGPRQWRNGVVPRSADEVIVLANSDRAAPVRVDVTPSAAGQVRVGSFRFGRVAGPVWADAETSTAPTGWGRPPVLTERSDGHLQVLTDQPLHMTVGWSDRS</sequence>
<accession>A0A1R4FV48</accession>
<proteinExistence type="predicted"/>
<dbReference type="GeneID" id="303172921"/>
<dbReference type="AlphaFoldDB" id="A0A1R4FV48"/>
<name>A0A1R4FV48_9MICO</name>
<dbReference type="RefSeq" id="WP_086991801.1">
    <property type="nucleotide sequence ID" value="NZ_FUHU01000027.1"/>
</dbReference>
<keyword evidence="2" id="KW-1185">Reference proteome</keyword>
<dbReference type="Proteomes" id="UP000195787">
    <property type="component" value="Unassembled WGS sequence"/>
</dbReference>
<gene>
    <name evidence="1" type="ORF">CZ674_06775</name>
</gene>
<evidence type="ECO:0000313" key="1">
    <source>
        <dbReference type="EMBL" id="SJM59713.1"/>
    </source>
</evidence>
<organism evidence="1 2">
    <name type="scientific">Agrococcus casei LMG 22410</name>
    <dbReference type="NCBI Taxonomy" id="1255656"/>
    <lineage>
        <taxon>Bacteria</taxon>
        <taxon>Bacillati</taxon>
        <taxon>Actinomycetota</taxon>
        <taxon>Actinomycetes</taxon>
        <taxon>Micrococcales</taxon>
        <taxon>Microbacteriaceae</taxon>
        <taxon>Agrococcus</taxon>
    </lineage>
</organism>
<reference evidence="1 2" key="1">
    <citation type="submission" date="2017-02" db="EMBL/GenBank/DDBJ databases">
        <authorList>
            <person name="Peterson S.W."/>
        </authorList>
    </citation>
    <scope>NUCLEOTIDE SEQUENCE [LARGE SCALE GENOMIC DNA]</scope>
    <source>
        <strain evidence="1 2">LMG 22410</strain>
    </source>
</reference>
<protein>
    <submittedName>
        <fullName evidence="1">Uncharacterized protein</fullName>
    </submittedName>
</protein>